<proteinExistence type="predicted"/>
<dbReference type="AlphaFoldDB" id="A0A841TRB3"/>
<organism evidence="1 2">
    <name type="scientific">Cohnella xylanilytica</name>
    <dbReference type="NCBI Taxonomy" id="557555"/>
    <lineage>
        <taxon>Bacteria</taxon>
        <taxon>Bacillati</taxon>
        <taxon>Bacillota</taxon>
        <taxon>Bacilli</taxon>
        <taxon>Bacillales</taxon>
        <taxon>Paenibacillaceae</taxon>
        <taxon>Cohnella</taxon>
    </lineage>
</organism>
<sequence>MSIRAEPALAAVPMFKLGAMECAASCIMTYLRIAGREPGRFLLDYWNLNCVSGLLVSSRNVRLNQALSDLYGIRLELAKGCPDSLRTALRQGHCALVQARASRLRFFPPQMLGHEESGFEHFVLAVGAGERDGLVRVVDPIAGFAGTMTADQLLEASPVSPELAYYVLAEKPGRMSGPTREEMFAYAAGRNYDRYVRARHSSGIYAYERFEEALERSAEADRASRDGWVYRNNVTLSSIVKARPAVWNSFAELGLLDGDAVRTGSERVREIANGWTSLSLLLIKYKNDAGERSRLEAVRRKLRELREAETEFLAWMNRLGCAYGAG</sequence>
<evidence type="ECO:0000313" key="1">
    <source>
        <dbReference type="EMBL" id="MBB6690917.1"/>
    </source>
</evidence>
<evidence type="ECO:0008006" key="3">
    <source>
        <dbReference type="Google" id="ProtNLM"/>
    </source>
</evidence>
<dbReference type="RefSeq" id="WP_185134908.1">
    <property type="nucleotide sequence ID" value="NZ_JACJVR010000019.1"/>
</dbReference>
<comment type="caution">
    <text evidence="1">The sequence shown here is derived from an EMBL/GenBank/DDBJ whole genome shotgun (WGS) entry which is preliminary data.</text>
</comment>
<evidence type="ECO:0000313" key="2">
    <source>
        <dbReference type="Proteomes" id="UP000553776"/>
    </source>
</evidence>
<accession>A0A841TRB3</accession>
<dbReference type="Proteomes" id="UP000553776">
    <property type="component" value="Unassembled WGS sequence"/>
</dbReference>
<gene>
    <name evidence="1" type="ORF">H7B90_05815</name>
</gene>
<reference evidence="1 2" key="1">
    <citation type="submission" date="2020-08" db="EMBL/GenBank/DDBJ databases">
        <title>Cohnella phylogeny.</title>
        <authorList>
            <person name="Dunlap C."/>
        </authorList>
    </citation>
    <scope>NUCLEOTIDE SEQUENCE [LARGE SCALE GENOMIC DNA]</scope>
    <source>
        <strain evidence="1 2">DSM 25239</strain>
    </source>
</reference>
<protein>
    <recommendedName>
        <fullName evidence="3">Butirosin biosynthesis protein H-like</fullName>
    </recommendedName>
</protein>
<keyword evidence="2" id="KW-1185">Reference proteome</keyword>
<dbReference type="EMBL" id="JACJVR010000019">
    <property type="protein sequence ID" value="MBB6690917.1"/>
    <property type="molecule type" value="Genomic_DNA"/>
</dbReference>
<name>A0A841TRB3_9BACL</name>